<keyword evidence="7" id="KW-0645">Protease</keyword>
<dbReference type="PANTHER" id="PTHR30346">
    <property type="entry name" value="TRANSCRIPTIONAL DUAL REGULATOR HCAR-RELATED"/>
    <property type="match status" value="1"/>
</dbReference>
<feature type="domain" description="HTH lysR-type" evidence="6">
    <location>
        <begin position="15"/>
        <end position="72"/>
    </location>
</feature>
<dbReference type="Gene3D" id="3.40.190.10">
    <property type="entry name" value="Periplasmic binding protein-like II"/>
    <property type="match status" value="2"/>
</dbReference>
<dbReference type="PROSITE" id="PS50931">
    <property type="entry name" value="HTH_LYSR"/>
    <property type="match status" value="1"/>
</dbReference>
<dbReference type="Pfam" id="PF00126">
    <property type="entry name" value="HTH_1"/>
    <property type="match status" value="1"/>
</dbReference>
<reference evidence="8" key="1">
    <citation type="journal article" date="2019" name="Int. J. Syst. Evol. Microbiol.">
        <title>The Global Catalogue of Microorganisms (GCM) 10K type strain sequencing project: providing services to taxonomists for standard genome sequencing and annotation.</title>
        <authorList>
            <consortium name="The Broad Institute Genomics Platform"/>
            <consortium name="The Broad Institute Genome Sequencing Center for Infectious Disease"/>
            <person name="Wu L."/>
            <person name="Ma J."/>
        </authorList>
    </citation>
    <scope>NUCLEOTIDE SEQUENCE [LARGE SCALE GENOMIC DNA]</scope>
    <source>
        <strain evidence="8">JCM 1365</strain>
    </source>
</reference>
<dbReference type="Pfam" id="PF03466">
    <property type="entry name" value="LysR_substrate"/>
    <property type="match status" value="1"/>
</dbReference>
<keyword evidence="2" id="KW-0805">Transcription regulation</keyword>
<evidence type="ECO:0000256" key="3">
    <source>
        <dbReference type="ARBA" id="ARBA00023125"/>
    </source>
</evidence>
<evidence type="ECO:0000256" key="2">
    <source>
        <dbReference type="ARBA" id="ARBA00023015"/>
    </source>
</evidence>
<dbReference type="InterPro" id="IPR036390">
    <property type="entry name" value="WH_DNA-bd_sf"/>
</dbReference>
<comment type="similarity">
    <text evidence="1">Belongs to the LysR transcriptional regulatory family.</text>
</comment>
<organism evidence="7 8">
    <name type="scientific">Terrabacter tumescens</name>
    <dbReference type="NCBI Taxonomy" id="60443"/>
    <lineage>
        <taxon>Bacteria</taxon>
        <taxon>Bacillati</taxon>
        <taxon>Actinomycetota</taxon>
        <taxon>Actinomycetes</taxon>
        <taxon>Micrococcales</taxon>
        <taxon>Intrasporangiaceae</taxon>
        <taxon>Terrabacter</taxon>
    </lineage>
</organism>
<dbReference type="SUPFAM" id="SSF46785">
    <property type="entry name" value="Winged helix' DNA-binding domain"/>
    <property type="match status" value="1"/>
</dbReference>
<dbReference type="EMBL" id="BMNZ01000004">
    <property type="protein sequence ID" value="GGM95176.1"/>
    <property type="molecule type" value="Genomic_DNA"/>
</dbReference>
<dbReference type="PANTHER" id="PTHR30346:SF30">
    <property type="entry name" value="SMALL NEUTRAL PROTEASE REGULATORY PROTEIN"/>
    <property type="match status" value="1"/>
</dbReference>
<dbReference type="InterPro" id="IPR000847">
    <property type="entry name" value="LysR_HTH_N"/>
</dbReference>
<name>A0ABQ2HY94_9MICO</name>
<evidence type="ECO:0000313" key="7">
    <source>
        <dbReference type="EMBL" id="GGM95176.1"/>
    </source>
</evidence>
<feature type="region of interest" description="Disordered" evidence="5">
    <location>
        <begin position="316"/>
        <end position="336"/>
    </location>
</feature>
<dbReference type="Gene3D" id="1.10.10.10">
    <property type="entry name" value="Winged helix-like DNA-binding domain superfamily/Winged helix DNA-binding domain"/>
    <property type="match status" value="1"/>
</dbReference>
<evidence type="ECO:0000256" key="1">
    <source>
        <dbReference type="ARBA" id="ARBA00009437"/>
    </source>
</evidence>
<keyword evidence="7" id="KW-0378">Hydrolase</keyword>
<evidence type="ECO:0000256" key="4">
    <source>
        <dbReference type="ARBA" id="ARBA00023163"/>
    </source>
</evidence>
<dbReference type="GO" id="GO:0006508">
    <property type="term" value="P:proteolysis"/>
    <property type="evidence" value="ECO:0007669"/>
    <property type="project" value="UniProtKB-KW"/>
</dbReference>
<keyword evidence="8" id="KW-1185">Reference proteome</keyword>
<dbReference type="SUPFAM" id="SSF53850">
    <property type="entry name" value="Periplasmic binding protein-like II"/>
    <property type="match status" value="1"/>
</dbReference>
<evidence type="ECO:0000256" key="5">
    <source>
        <dbReference type="SAM" id="MobiDB-lite"/>
    </source>
</evidence>
<dbReference type="GO" id="GO:0008233">
    <property type="term" value="F:peptidase activity"/>
    <property type="evidence" value="ECO:0007669"/>
    <property type="project" value="UniProtKB-KW"/>
</dbReference>
<dbReference type="InterPro" id="IPR036388">
    <property type="entry name" value="WH-like_DNA-bd_sf"/>
</dbReference>
<evidence type="ECO:0000313" key="8">
    <source>
        <dbReference type="Proteomes" id="UP000623461"/>
    </source>
</evidence>
<feature type="compositionally biased region" description="Basic and acidic residues" evidence="5">
    <location>
        <begin position="327"/>
        <end position="336"/>
    </location>
</feature>
<accession>A0ABQ2HY94</accession>
<comment type="caution">
    <text evidence="7">The sequence shown here is derived from an EMBL/GenBank/DDBJ whole genome shotgun (WGS) entry which is preliminary data.</text>
</comment>
<protein>
    <submittedName>
        <fullName evidence="7">Small neutral protease regulatory protein</fullName>
    </submittedName>
</protein>
<dbReference type="Proteomes" id="UP000623461">
    <property type="component" value="Unassembled WGS sequence"/>
</dbReference>
<sequence length="336" mass="36324">MPCGRVRPTLGAVELELRHLRVVAAVAEHGRIPVAAAALGVPTATLGSEVGRIERALGCILFRHRGDEVTCTAVGERVVARARTVLEELALLREDVRSQRSGDSPLRITSDSLRYFTSFVSHTYATDIRRPLLPVPPLAGGTATDAIADGRVDVAVVIALDADRREEQVRPTIGERVIVEREPLLVALSATHPLAAQRCLDIRDLAREDWILPPTEVDPGSEATAAVLARLGVTLHSSYGPHDLGPLWPAVVAGRAMSFAVPTASAPPGGVLRPLCDQPITARRILRWRLGALDDEDVERCVRAAGSAYREQLTHTAQTQGWWPTARSEEKPTLAH</sequence>
<gene>
    <name evidence="7" type="primary">mprR</name>
    <name evidence="7" type="ORF">GCM10009721_21890</name>
</gene>
<keyword evidence="3" id="KW-0238">DNA-binding</keyword>
<proteinExistence type="inferred from homology"/>
<keyword evidence="4" id="KW-0804">Transcription</keyword>
<dbReference type="InterPro" id="IPR005119">
    <property type="entry name" value="LysR_subst-bd"/>
</dbReference>
<evidence type="ECO:0000259" key="6">
    <source>
        <dbReference type="PROSITE" id="PS50931"/>
    </source>
</evidence>